<name>A0A2D0TCK3_9ALPH</name>
<dbReference type="Pfam" id="PF03585">
    <property type="entry name" value="Herpes_ICP4_C"/>
    <property type="match status" value="1"/>
</dbReference>
<keyword evidence="8" id="KW-0804">Transcription</keyword>
<feature type="compositionally biased region" description="Basic and acidic residues" evidence="9">
    <location>
        <begin position="211"/>
        <end position="237"/>
    </location>
</feature>
<accession>A0A2D0TCK3</accession>
<evidence type="ECO:0000259" key="10">
    <source>
        <dbReference type="Pfam" id="PF03584"/>
    </source>
</evidence>
<dbReference type="SMR" id="A0A2D0TCK3"/>
<feature type="compositionally biased region" description="Polar residues" evidence="9">
    <location>
        <begin position="267"/>
        <end position="276"/>
    </location>
</feature>
<keyword evidence="4" id="KW-0597">Phosphoprotein</keyword>
<keyword evidence="3" id="KW-0244">Early protein</keyword>
<feature type="compositionally biased region" description="Basic and acidic residues" evidence="9">
    <location>
        <begin position="366"/>
        <end position="381"/>
    </location>
</feature>
<keyword evidence="7" id="KW-0238">DNA-binding</keyword>
<evidence type="ECO:0000256" key="8">
    <source>
        <dbReference type="ARBA" id="ARBA00023163"/>
    </source>
</evidence>
<protein>
    <submittedName>
        <fullName evidence="12">Putative immediate early gene product</fullName>
    </submittedName>
</protein>
<dbReference type="EMBL" id="U33499">
    <property type="protein sequence ID" value="AAB39965.1"/>
    <property type="molecule type" value="Genomic_DNA"/>
</dbReference>
<dbReference type="InterPro" id="IPR005205">
    <property type="entry name" value="Herpes_ICP4_C"/>
</dbReference>
<feature type="domain" description="Herpesvirus ICP4-like protein C-terminal" evidence="11">
    <location>
        <begin position="719"/>
        <end position="1154"/>
    </location>
</feature>
<sequence>MSDTQTPNEASQRIGSPSALELMELIDAAAAAAERSTCGSAINNAVDVFGNDKVLASEQFERGDMTVLQSRGSSNTGDIEEGECVSEEEFLCEDAQDLMDPPVYSLVDLAPEHLRREIRSTQPDTSSELERHRIEVTALTPPTSPTARPSEFRCGRPSDPRAPRSPAFATSSPSQKPTDPRTPRSPAFASNSPRSHKDPSVSPKETNVINTDRRDGTGDPSERGRTSAAKTSEDAIKPPKKGNLKKVSKVYGGDKSEGGSKVIVQKGSKNGQTSRNPGPVEQLFRVLSREDTGVVGDCGARGGEPGPRKQPGKKNTGIGERRAVPARGKPRAFGLQPEKPPQIFKSKEIISSSSSSSSSSSEDEDTRDKQATGTGKEEARHGSSGSTSDWSDVDPTQKKPRPGFRSIHDPDPRIRRTRRSVGGQRRRRHRSFSLPRSITPVIPPLEGPLNMPDGSPWPGSGDIPADKVRFGPSGECRDGLWDDELVRAVKARYEMGSEPAPFYIPELGDPSKQYHALINLIYCPDRDPIAWLQNPKLTGDNLALSHFCQKLLPPGRAGTAVTGSVACPVPHVGEAMARGEALWALPHAAAAVAMSRRYDRAQKHFILQSLRRAYATMAYPHLAQQVAGQSARAAVAAPEPQCSENRSMFARKRKSQPAEGERSGLAGQQIVEVVAAGGDGPAVKAAKRRASAPVTASGDSGDSLAVITTMPKDGPSTNGCFRRVPAGALHTPVPSEAARRAYCAPNVIESLVDEPMFPPAWRPVLRFDPAAVAEISARGHGGVDRRFGPPSGVDALRRRCAWMHQVADPEDVRLVIIYDPLPGESLCGPTCMEGGASRDVHWSDCRGGLSVVLAALSNRLCLPDTHAWAGNWSGPPDVSQLNARGILLLSTRDLAFAGAVEYLGSRLASAGRRLLILDAVAPERWPRDGPAISQYHVYVKAPARPDAQAVVRWPRATEAGLARAVFASSRTFGPGSFARVETAFSNLYPNEQPIRLCRGANVCYVVATRAGPRTRVPLSPRDYRQYVLPGFDGCKDIARQAQGLAVGAADFVDDAAYSHRAANRWGLGAPLRPVYLPEGRRPGSAGPRPSDVPLWARVFCRHALPEPDPEAEPIILPPVAGRSVAVFSCMSEARESLPPIPRILWPPGFGSGETAVEMGDGTRLVFGHHGPREDDGEGAAPGCGDEGPVCLGDTHPPQKQGAGGGDSDSDCEWDDPALAGGRDRGARRSSEGPRVPGSSYGVRIVSVTPGVFRTGPAHGRAPVKMEWMSSSSSDEEGPA</sequence>
<evidence type="ECO:0000256" key="6">
    <source>
        <dbReference type="ARBA" id="ARBA00023015"/>
    </source>
</evidence>
<gene>
    <name evidence="12" type="primary">IR1</name>
</gene>
<dbReference type="Pfam" id="PF03584">
    <property type="entry name" value="Herpes_ICP4_N"/>
    <property type="match status" value="1"/>
</dbReference>
<dbReference type="GO" id="GO:0003677">
    <property type="term" value="F:DNA binding"/>
    <property type="evidence" value="ECO:0007669"/>
    <property type="project" value="UniProtKB-KW"/>
</dbReference>
<feature type="region of interest" description="Disordered" evidence="9">
    <location>
        <begin position="119"/>
        <end position="461"/>
    </location>
</feature>
<feature type="compositionally biased region" description="Basic residues" evidence="9">
    <location>
        <begin position="238"/>
        <end position="248"/>
    </location>
</feature>
<feature type="compositionally biased region" description="Basic and acidic residues" evidence="9">
    <location>
        <begin position="150"/>
        <end position="162"/>
    </location>
</feature>
<dbReference type="GO" id="GO:0042025">
    <property type="term" value="C:host cell nucleus"/>
    <property type="evidence" value="ECO:0007669"/>
    <property type="project" value="UniProtKB-SubCell"/>
</dbReference>
<comment type="subcellular location">
    <subcellularLocation>
        <location evidence="1">Host nucleus</location>
    </subcellularLocation>
</comment>
<dbReference type="GO" id="GO:0045893">
    <property type="term" value="P:positive regulation of DNA-templated transcription"/>
    <property type="evidence" value="ECO:0007669"/>
    <property type="project" value="InterPro"/>
</dbReference>
<evidence type="ECO:0000313" key="12">
    <source>
        <dbReference type="EMBL" id="AAB39965.1"/>
    </source>
</evidence>
<organism evidence="12">
    <name type="scientific">Cercopithecine alphaherpesvirus 9</name>
    <name type="common">Simian varicella virus</name>
    <dbReference type="NCBI Taxonomy" id="35246"/>
    <lineage>
        <taxon>Viruses</taxon>
        <taxon>Duplodnaviria</taxon>
        <taxon>Heunggongvirae</taxon>
        <taxon>Peploviricota</taxon>
        <taxon>Herviviricetes</taxon>
        <taxon>Herpesvirales</taxon>
        <taxon>Orthoherpesviridae</taxon>
        <taxon>Alphaherpesvirinae</taxon>
        <taxon>Varicellovirus</taxon>
        <taxon>Varicellovirus cercopithecinealpha9</taxon>
    </lineage>
</organism>
<feature type="region of interest" description="Disordered" evidence="9">
    <location>
        <begin position="1165"/>
        <end position="1279"/>
    </location>
</feature>
<feature type="compositionally biased region" description="Basic residues" evidence="9">
    <location>
        <begin position="415"/>
        <end position="431"/>
    </location>
</feature>
<dbReference type="InterPro" id="IPR005206">
    <property type="entry name" value="Herpes_ICP4_N"/>
</dbReference>
<dbReference type="KEGG" id="vg:920512"/>
<keyword evidence="6" id="KW-0805">Transcription regulation</keyword>
<evidence type="ECO:0000256" key="2">
    <source>
        <dbReference type="ARBA" id="ARBA00007510"/>
    </source>
</evidence>
<dbReference type="KEGG" id="vg:920549"/>
<proteinExistence type="inferred from homology"/>
<comment type="similarity">
    <text evidence="2">Belongs to the herpesviridae ICP4 family.</text>
</comment>
<reference evidence="12" key="1">
    <citation type="journal article" date="1995" name="Virus Res.">
        <title>The inverted repeat regions of the simian varicella virus and varicella-zoster virus genomes have a similar genetic organization.</title>
        <authorList>
            <person name="Gray W.L."/>
            <person name="Gusick N.J."/>
            <person name="Ek-Kommonen C."/>
            <person name="Kempson S.E."/>
            <person name="Fletcher T.M.III."/>
        </authorList>
    </citation>
    <scope>NUCLEOTIDE SEQUENCE</scope>
</reference>
<evidence type="ECO:0000256" key="5">
    <source>
        <dbReference type="ARBA" id="ARBA00022562"/>
    </source>
</evidence>
<evidence type="ECO:0000256" key="9">
    <source>
        <dbReference type="SAM" id="MobiDB-lite"/>
    </source>
</evidence>
<feature type="region of interest" description="Disordered" evidence="9">
    <location>
        <begin position="637"/>
        <end position="665"/>
    </location>
</feature>
<keyword evidence="5" id="KW-1048">Host nucleus</keyword>
<evidence type="ECO:0000256" key="4">
    <source>
        <dbReference type="ARBA" id="ARBA00022553"/>
    </source>
</evidence>
<feature type="compositionally biased region" description="Basic and acidic residues" evidence="9">
    <location>
        <begin position="1221"/>
        <end position="1231"/>
    </location>
</feature>
<evidence type="ECO:0000259" key="11">
    <source>
        <dbReference type="Pfam" id="PF03585"/>
    </source>
</evidence>
<evidence type="ECO:0000256" key="7">
    <source>
        <dbReference type="ARBA" id="ARBA00023125"/>
    </source>
</evidence>
<feature type="compositionally biased region" description="Low complexity" evidence="9">
    <location>
        <begin position="351"/>
        <end position="360"/>
    </location>
</feature>
<feature type="domain" description="Herpesvirus ICP4-like protein N-terminal" evidence="10">
    <location>
        <begin position="453"/>
        <end position="621"/>
    </location>
</feature>
<evidence type="ECO:0000256" key="1">
    <source>
        <dbReference type="ARBA" id="ARBA00004147"/>
    </source>
</evidence>
<feature type="compositionally biased region" description="Polar residues" evidence="9">
    <location>
        <begin position="168"/>
        <end position="177"/>
    </location>
</feature>
<evidence type="ECO:0000256" key="3">
    <source>
        <dbReference type="ARBA" id="ARBA00022518"/>
    </source>
</evidence>